<keyword evidence="2" id="KW-1185">Reference proteome</keyword>
<protein>
    <submittedName>
        <fullName evidence="1">Uncharacterized protein</fullName>
    </submittedName>
</protein>
<evidence type="ECO:0000313" key="1">
    <source>
        <dbReference type="EMBL" id="KAH9494344.1"/>
    </source>
</evidence>
<accession>A0A922HKQ2</accession>
<comment type="caution">
    <text evidence="1">The sequence shown here is derived from an EMBL/GenBank/DDBJ whole genome shotgun (WGS) entry which is preliminary data.</text>
</comment>
<reference evidence="1" key="2">
    <citation type="journal article" date="2022" name="Res Sq">
        <title>Comparative Genomics Reveals Insights into the Divergent Evolution of Astigmatic Mites and Household Pest Adaptations.</title>
        <authorList>
            <person name="Xiong Q."/>
            <person name="Wan A.T.-Y."/>
            <person name="Liu X.-Y."/>
            <person name="Fung C.S.-H."/>
            <person name="Xiao X."/>
            <person name="Malainual N."/>
            <person name="Hou J."/>
            <person name="Wang L."/>
            <person name="Wang M."/>
            <person name="Yang K."/>
            <person name="Cui Y."/>
            <person name="Leung E."/>
            <person name="Nong W."/>
            <person name="Shin S.-K."/>
            <person name="Au S."/>
            <person name="Jeong K.Y."/>
            <person name="Chew F.T."/>
            <person name="Hui J."/>
            <person name="Leung T.F."/>
            <person name="Tungtrongchitr A."/>
            <person name="Zhong N."/>
            <person name="Liu Z."/>
            <person name="Tsui S."/>
        </authorList>
    </citation>
    <scope>NUCLEOTIDE SEQUENCE</scope>
    <source>
        <strain evidence="1">Derf</strain>
        <tissue evidence="1">Whole organism</tissue>
    </source>
</reference>
<name>A0A922HKQ2_DERFA</name>
<dbReference type="Proteomes" id="UP000790347">
    <property type="component" value="Unassembled WGS sequence"/>
</dbReference>
<evidence type="ECO:0000313" key="2">
    <source>
        <dbReference type="Proteomes" id="UP000790347"/>
    </source>
</evidence>
<gene>
    <name evidence="1" type="ORF">DERF_015035</name>
</gene>
<dbReference type="AlphaFoldDB" id="A0A922HKQ2"/>
<organism evidence="1 2">
    <name type="scientific">Dermatophagoides farinae</name>
    <name type="common">American house dust mite</name>
    <dbReference type="NCBI Taxonomy" id="6954"/>
    <lineage>
        <taxon>Eukaryota</taxon>
        <taxon>Metazoa</taxon>
        <taxon>Ecdysozoa</taxon>
        <taxon>Arthropoda</taxon>
        <taxon>Chelicerata</taxon>
        <taxon>Arachnida</taxon>
        <taxon>Acari</taxon>
        <taxon>Acariformes</taxon>
        <taxon>Sarcoptiformes</taxon>
        <taxon>Astigmata</taxon>
        <taxon>Psoroptidia</taxon>
        <taxon>Analgoidea</taxon>
        <taxon>Pyroglyphidae</taxon>
        <taxon>Dermatophagoidinae</taxon>
        <taxon>Dermatophagoides</taxon>
    </lineage>
</organism>
<proteinExistence type="predicted"/>
<dbReference type="EMBL" id="ASGP02000008">
    <property type="protein sequence ID" value="KAH9494344.1"/>
    <property type="molecule type" value="Genomic_DNA"/>
</dbReference>
<reference evidence="1" key="1">
    <citation type="submission" date="2013-05" db="EMBL/GenBank/DDBJ databases">
        <authorList>
            <person name="Yim A.K.Y."/>
            <person name="Chan T.F."/>
            <person name="Ji K.M."/>
            <person name="Liu X.Y."/>
            <person name="Zhou J.W."/>
            <person name="Li R.Q."/>
            <person name="Yang K.Y."/>
            <person name="Li J."/>
            <person name="Li M."/>
            <person name="Law P.T.W."/>
            <person name="Wu Y.L."/>
            <person name="Cai Z.L."/>
            <person name="Qin H."/>
            <person name="Bao Y."/>
            <person name="Leung R.K.K."/>
            <person name="Ng P.K.S."/>
            <person name="Zou J."/>
            <person name="Zhong X.J."/>
            <person name="Ran P.X."/>
            <person name="Zhong N.S."/>
            <person name="Liu Z.G."/>
            <person name="Tsui S.K.W."/>
        </authorList>
    </citation>
    <scope>NUCLEOTIDE SEQUENCE</scope>
    <source>
        <strain evidence="1">Derf</strain>
        <tissue evidence="1">Whole organism</tissue>
    </source>
</reference>
<sequence>MMMMMMMMEETGYGYPKYLLSTHMY</sequence>